<comment type="catalytic activity">
    <reaction evidence="6 7">
        <text>(2S)-2-hydroxy-3-oxobutyl phosphate + 5-amino-6-(D-ribitylamino)uracil = 6,7-dimethyl-8-(1-D-ribityl)lumazine + phosphate + 2 H2O + H(+)</text>
        <dbReference type="Rhea" id="RHEA:26152"/>
        <dbReference type="ChEBI" id="CHEBI:15377"/>
        <dbReference type="ChEBI" id="CHEBI:15378"/>
        <dbReference type="ChEBI" id="CHEBI:15934"/>
        <dbReference type="ChEBI" id="CHEBI:43474"/>
        <dbReference type="ChEBI" id="CHEBI:58201"/>
        <dbReference type="ChEBI" id="CHEBI:58830"/>
        <dbReference type="EC" id="2.5.1.78"/>
    </reaction>
</comment>
<feature type="binding site" evidence="7">
    <location>
        <begin position="92"/>
        <end position="93"/>
    </location>
    <ligand>
        <name>(2S)-2-hydroxy-3-oxobutyl phosphate</name>
        <dbReference type="ChEBI" id="CHEBI:58830"/>
    </ligand>
</feature>
<gene>
    <name evidence="7 8" type="primary">ribH</name>
    <name evidence="8" type="ORF">WI372_09415</name>
</gene>
<sequence length="161" mass="17217">MSGPGSYADALQGRLDGSGLRIAILCARFHEEITGALLERCTTTLEAHGVEGESIRVLRVPGAWELPQAAGRLAGLERYDAIVAIGCVIRGETPHFDFVAGEAARGLTDVSLAYDVPVILGVLTTETEQQALDRARQDGQDKGRELALAALEMGLLFRELT</sequence>
<accession>A0ABU9E8X7</accession>
<dbReference type="Pfam" id="PF00885">
    <property type="entry name" value="DMRL_synthase"/>
    <property type="match status" value="1"/>
</dbReference>
<evidence type="ECO:0000256" key="3">
    <source>
        <dbReference type="ARBA" id="ARBA00012664"/>
    </source>
</evidence>
<evidence type="ECO:0000256" key="4">
    <source>
        <dbReference type="ARBA" id="ARBA00022619"/>
    </source>
</evidence>
<dbReference type="CDD" id="cd09209">
    <property type="entry name" value="Lumazine_synthase-I"/>
    <property type="match status" value="1"/>
</dbReference>
<organism evidence="8 9">
    <name type="scientific">Gaopeijia maritima</name>
    <dbReference type="NCBI Taxonomy" id="3119007"/>
    <lineage>
        <taxon>Bacteria</taxon>
        <taxon>Pseudomonadati</taxon>
        <taxon>Gemmatimonadota</taxon>
        <taxon>Longimicrobiia</taxon>
        <taxon>Gaopeijiales</taxon>
        <taxon>Gaopeijiaceae</taxon>
        <taxon>Gaopeijia</taxon>
    </lineage>
</organism>
<comment type="function">
    <text evidence="7">Catalyzes the formation of 6,7-dimethyl-8-ribityllumazine by condensation of 5-amino-6-(D-ribitylamino)uracil with 3,4-dihydroxy-2-butanone 4-phosphate. This is the penultimate step in the biosynthesis of riboflavin.</text>
</comment>
<dbReference type="HAMAP" id="MF_00178">
    <property type="entry name" value="Lumazine_synth"/>
    <property type="match status" value="1"/>
</dbReference>
<keyword evidence="9" id="KW-1185">Reference proteome</keyword>
<feature type="binding site" evidence="7">
    <location>
        <position position="120"/>
    </location>
    <ligand>
        <name>5-amino-6-(D-ribitylamino)uracil</name>
        <dbReference type="ChEBI" id="CHEBI:15934"/>
    </ligand>
</feature>
<feature type="binding site" evidence="7">
    <location>
        <position position="134"/>
    </location>
    <ligand>
        <name>(2S)-2-hydroxy-3-oxobutyl phosphate</name>
        <dbReference type="ChEBI" id="CHEBI:58830"/>
    </ligand>
</feature>
<dbReference type="GO" id="GO:0000906">
    <property type="term" value="F:6,7-dimethyl-8-ribityllumazine synthase activity"/>
    <property type="evidence" value="ECO:0007669"/>
    <property type="project" value="UniProtKB-EC"/>
</dbReference>
<dbReference type="Proteomes" id="UP001484239">
    <property type="component" value="Unassembled WGS sequence"/>
</dbReference>
<dbReference type="EC" id="2.5.1.78" evidence="3 7"/>
<dbReference type="RefSeq" id="WP_405277325.1">
    <property type="nucleotide sequence ID" value="NZ_CP144380.1"/>
</dbReference>
<reference evidence="8 9" key="1">
    <citation type="submission" date="2024-02" db="EMBL/GenBank/DDBJ databases">
        <title>A novel Gemmatimonadota bacterium.</title>
        <authorList>
            <person name="Du Z.-J."/>
            <person name="Ye Y.-Q."/>
        </authorList>
    </citation>
    <scope>NUCLEOTIDE SEQUENCE [LARGE SCALE GENOMIC DNA]</scope>
    <source>
        <strain evidence="8 9">DH-20</strain>
    </source>
</reference>
<evidence type="ECO:0000256" key="7">
    <source>
        <dbReference type="HAMAP-Rule" id="MF_00178"/>
    </source>
</evidence>
<name>A0ABU9E8X7_9BACT</name>
<evidence type="ECO:0000256" key="2">
    <source>
        <dbReference type="ARBA" id="ARBA00007424"/>
    </source>
</evidence>
<evidence type="ECO:0000256" key="1">
    <source>
        <dbReference type="ARBA" id="ARBA00004917"/>
    </source>
</evidence>
<comment type="similarity">
    <text evidence="2 7">Belongs to the DMRL synthase family.</text>
</comment>
<dbReference type="PANTHER" id="PTHR21058:SF0">
    <property type="entry name" value="6,7-DIMETHYL-8-RIBITYLLUMAZINE SYNTHASE"/>
    <property type="match status" value="1"/>
</dbReference>
<evidence type="ECO:0000256" key="6">
    <source>
        <dbReference type="ARBA" id="ARBA00048785"/>
    </source>
</evidence>
<dbReference type="InterPro" id="IPR034964">
    <property type="entry name" value="LS"/>
</dbReference>
<feature type="binding site" evidence="7">
    <location>
        <position position="29"/>
    </location>
    <ligand>
        <name>5-amino-6-(D-ribitylamino)uracil</name>
        <dbReference type="ChEBI" id="CHEBI:15934"/>
    </ligand>
</feature>
<feature type="active site" description="Proton donor" evidence="7">
    <location>
        <position position="95"/>
    </location>
</feature>
<dbReference type="SUPFAM" id="SSF52121">
    <property type="entry name" value="Lumazine synthase"/>
    <property type="match status" value="1"/>
</dbReference>
<feature type="binding site" evidence="7">
    <location>
        <begin position="87"/>
        <end position="89"/>
    </location>
    <ligand>
        <name>5-amino-6-(D-ribitylamino)uracil</name>
        <dbReference type="ChEBI" id="CHEBI:15934"/>
    </ligand>
</feature>
<dbReference type="NCBIfam" id="TIGR00114">
    <property type="entry name" value="lumazine-synth"/>
    <property type="match status" value="1"/>
</dbReference>
<protein>
    <recommendedName>
        <fullName evidence="3 7">6,7-dimethyl-8-ribityllumazine synthase</fullName>
        <shortName evidence="7">DMRL synthase</shortName>
        <shortName evidence="7">LS</shortName>
        <shortName evidence="7">Lumazine synthase</shortName>
        <ecNumber evidence="3 7">2.5.1.78</ecNumber>
    </recommendedName>
</protein>
<dbReference type="InterPro" id="IPR002180">
    <property type="entry name" value="LS/RS"/>
</dbReference>
<evidence type="ECO:0000313" key="9">
    <source>
        <dbReference type="Proteomes" id="UP001484239"/>
    </source>
</evidence>
<dbReference type="EMBL" id="JBBHLI010000004">
    <property type="protein sequence ID" value="MEK9501196.1"/>
    <property type="molecule type" value="Genomic_DNA"/>
</dbReference>
<keyword evidence="4 7" id="KW-0686">Riboflavin biosynthesis</keyword>
<dbReference type="InterPro" id="IPR036467">
    <property type="entry name" value="LS/RS_sf"/>
</dbReference>
<comment type="pathway">
    <text evidence="1 7">Cofactor biosynthesis; riboflavin biosynthesis; riboflavin from 2-hydroxy-3-oxobutyl phosphate and 5-amino-6-(D-ribitylamino)uracil: step 1/2.</text>
</comment>
<proteinExistence type="inferred from homology"/>
<keyword evidence="5 7" id="KW-0808">Transferase</keyword>
<feature type="binding site" evidence="7">
    <location>
        <begin position="63"/>
        <end position="65"/>
    </location>
    <ligand>
        <name>5-amino-6-(D-ribitylamino)uracil</name>
        <dbReference type="ChEBI" id="CHEBI:15934"/>
    </ligand>
</feature>
<evidence type="ECO:0000313" key="8">
    <source>
        <dbReference type="EMBL" id="MEK9501196.1"/>
    </source>
</evidence>
<dbReference type="PANTHER" id="PTHR21058">
    <property type="entry name" value="6,7-DIMETHYL-8-RIBITYLLUMAZINE SYNTHASE DMRL SYNTHASE LUMAZINE SYNTHASE"/>
    <property type="match status" value="1"/>
</dbReference>
<dbReference type="Gene3D" id="3.40.50.960">
    <property type="entry name" value="Lumazine/riboflavin synthase"/>
    <property type="match status" value="1"/>
</dbReference>
<comment type="caution">
    <text evidence="8">The sequence shown here is derived from an EMBL/GenBank/DDBJ whole genome shotgun (WGS) entry which is preliminary data.</text>
</comment>
<evidence type="ECO:0000256" key="5">
    <source>
        <dbReference type="ARBA" id="ARBA00022679"/>
    </source>
</evidence>